<proteinExistence type="predicted"/>
<organism evidence="2">
    <name type="scientific">Brassica cretica</name>
    <name type="common">Mustard</name>
    <dbReference type="NCBI Taxonomy" id="69181"/>
    <lineage>
        <taxon>Eukaryota</taxon>
        <taxon>Viridiplantae</taxon>
        <taxon>Streptophyta</taxon>
        <taxon>Embryophyta</taxon>
        <taxon>Tracheophyta</taxon>
        <taxon>Spermatophyta</taxon>
        <taxon>Magnoliopsida</taxon>
        <taxon>eudicotyledons</taxon>
        <taxon>Gunneridae</taxon>
        <taxon>Pentapetalae</taxon>
        <taxon>rosids</taxon>
        <taxon>malvids</taxon>
        <taxon>Brassicales</taxon>
        <taxon>Brassicaceae</taxon>
        <taxon>Brassiceae</taxon>
        <taxon>Brassica</taxon>
    </lineage>
</organism>
<dbReference type="AlphaFoldDB" id="A0A8S9FE28"/>
<feature type="chain" id="PRO_5035815060" evidence="1">
    <location>
        <begin position="22"/>
        <end position="77"/>
    </location>
</feature>
<feature type="signal peptide" evidence="1">
    <location>
        <begin position="1"/>
        <end position="21"/>
    </location>
</feature>
<evidence type="ECO:0000256" key="1">
    <source>
        <dbReference type="SAM" id="SignalP"/>
    </source>
</evidence>
<sequence length="77" mass="8405">MYLHVLIVLLLILTSGKNVSSVDGLMPYPTLVSHMRSAASGSLTGLRYKNLTIYFTVIADKSLGQKLASRLNVRPSI</sequence>
<comment type="caution">
    <text evidence="2">The sequence shown here is derived from an EMBL/GenBank/DDBJ whole genome shotgun (WGS) entry which is preliminary data.</text>
</comment>
<protein>
    <submittedName>
        <fullName evidence="2">Uncharacterized protein</fullName>
    </submittedName>
</protein>
<reference evidence="2" key="1">
    <citation type="submission" date="2019-12" db="EMBL/GenBank/DDBJ databases">
        <title>Genome sequencing and annotation of Brassica cretica.</title>
        <authorList>
            <person name="Studholme D.J."/>
            <person name="Sarris P.F."/>
        </authorList>
    </citation>
    <scope>NUCLEOTIDE SEQUENCE</scope>
    <source>
        <strain evidence="2">PFS-102/07</strain>
        <tissue evidence="2">Leaf</tissue>
    </source>
</reference>
<evidence type="ECO:0000313" key="2">
    <source>
        <dbReference type="EMBL" id="KAF2531933.1"/>
    </source>
</evidence>
<dbReference type="EMBL" id="QGKY02002305">
    <property type="protein sequence ID" value="KAF2531933.1"/>
    <property type="molecule type" value="Genomic_DNA"/>
</dbReference>
<accession>A0A8S9FE28</accession>
<keyword evidence="1" id="KW-0732">Signal</keyword>
<name>A0A8S9FE28_BRACR</name>
<gene>
    <name evidence="2" type="ORF">F2Q70_00033500</name>
</gene>